<organism evidence="2 3">
    <name type="scientific">Laetiporus sulphureus 93-53</name>
    <dbReference type="NCBI Taxonomy" id="1314785"/>
    <lineage>
        <taxon>Eukaryota</taxon>
        <taxon>Fungi</taxon>
        <taxon>Dikarya</taxon>
        <taxon>Basidiomycota</taxon>
        <taxon>Agaricomycotina</taxon>
        <taxon>Agaricomycetes</taxon>
        <taxon>Polyporales</taxon>
        <taxon>Laetiporus</taxon>
    </lineage>
</organism>
<dbReference type="Proteomes" id="UP000076871">
    <property type="component" value="Unassembled WGS sequence"/>
</dbReference>
<name>A0A165BN21_9APHY</name>
<dbReference type="GeneID" id="63822127"/>
<feature type="transmembrane region" description="Helical" evidence="1">
    <location>
        <begin position="138"/>
        <end position="160"/>
    </location>
</feature>
<feature type="transmembrane region" description="Helical" evidence="1">
    <location>
        <begin position="109"/>
        <end position="131"/>
    </location>
</feature>
<sequence length="336" mass="37509">MLQEPLVSVNLATVSMEAFFYGIFFVLSVSSIYLLVHRQRQLQGRNATSGLIFRALCRTPMFIGAVILSVTITAHWALTVTRSFKAFIYYEGGTEPLDFYGNLKQLTEVIKTGFLMATLVVGDSMVIYRTWIIWNRRLIVTIFPLCTLAGLTACGVGITYQFTQYYPGENVFVSAAGRWITSDCVFTLCTNVYCTFMIAFRVWRSHISVKSYSGSNLMGVLATFIESAALYTSWTLFFFISYQSGSNLQFTAVDTWPSMSGIAFMLINVRVGLGWAQTSEKTTTRHTVSAVSGHRSGETSSFAMRPLAVNITTVIDQEEDYELPAKKVDPNGDRVC</sequence>
<feature type="transmembrane region" description="Helical" evidence="1">
    <location>
        <begin position="56"/>
        <end position="78"/>
    </location>
</feature>
<evidence type="ECO:0000313" key="2">
    <source>
        <dbReference type="EMBL" id="KZT01339.1"/>
    </source>
</evidence>
<evidence type="ECO:0000313" key="3">
    <source>
        <dbReference type="Proteomes" id="UP000076871"/>
    </source>
</evidence>
<feature type="transmembrane region" description="Helical" evidence="1">
    <location>
        <begin position="18"/>
        <end position="36"/>
    </location>
</feature>
<dbReference type="RefSeq" id="XP_040759079.1">
    <property type="nucleotide sequence ID" value="XM_040905097.1"/>
</dbReference>
<keyword evidence="1" id="KW-0472">Membrane</keyword>
<dbReference type="EMBL" id="KV427666">
    <property type="protein sequence ID" value="KZT01339.1"/>
    <property type="molecule type" value="Genomic_DNA"/>
</dbReference>
<feature type="transmembrane region" description="Helical" evidence="1">
    <location>
        <begin position="215"/>
        <end position="239"/>
    </location>
</feature>
<feature type="transmembrane region" description="Helical" evidence="1">
    <location>
        <begin position="259"/>
        <end position="276"/>
    </location>
</feature>
<keyword evidence="1" id="KW-1133">Transmembrane helix</keyword>
<dbReference type="InParanoid" id="A0A165BN21"/>
<protein>
    <submittedName>
        <fullName evidence="2">Uncharacterized protein</fullName>
    </submittedName>
</protein>
<dbReference type="OrthoDB" id="3346544at2759"/>
<keyword evidence="1" id="KW-0812">Transmembrane</keyword>
<dbReference type="AlphaFoldDB" id="A0A165BN21"/>
<dbReference type="STRING" id="1314785.A0A165BN21"/>
<feature type="transmembrane region" description="Helical" evidence="1">
    <location>
        <begin position="180"/>
        <end position="203"/>
    </location>
</feature>
<reference evidence="2 3" key="1">
    <citation type="journal article" date="2016" name="Mol. Biol. Evol.">
        <title>Comparative Genomics of Early-Diverging Mushroom-Forming Fungi Provides Insights into the Origins of Lignocellulose Decay Capabilities.</title>
        <authorList>
            <person name="Nagy L.G."/>
            <person name="Riley R."/>
            <person name="Tritt A."/>
            <person name="Adam C."/>
            <person name="Daum C."/>
            <person name="Floudas D."/>
            <person name="Sun H."/>
            <person name="Yadav J.S."/>
            <person name="Pangilinan J."/>
            <person name="Larsson K.H."/>
            <person name="Matsuura K."/>
            <person name="Barry K."/>
            <person name="Labutti K."/>
            <person name="Kuo R."/>
            <person name="Ohm R.A."/>
            <person name="Bhattacharya S.S."/>
            <person name="Shirouzu T."/>
            <person name="Yoshinaga Y."/>
            <person name="Martin F.M."/>
            <person name="Grigoriev I.V."/>
            <person name="Hibbett D.S."/>
        </authorList>
    </citation>
    <scope>NUCLEOTIDE SEQUENCE [LARGE SCALE GENOMIC DNA]</scope>
    <source>
        <strain evidence="2 3">93-53</strain>
    </source>
</reference>
<keyword evidence="3" id="KW-1185">Reference proteome</keyword>
<gene>
    <name evidence="2" type="ORF">LAESUDRAFT_664142</name>
</gene>
<proteinExistence type="predicted"/>
<accession>A0A165BN21</accession>
<evidence type="ECO:0000256" key="1">
    <source>
        <dbReference type="SAM" id="Phobius"/>
    </source>
</evidence>